<keyword evidence="8" id="KW-1185">Reference proteome</keyword>
<keyword evidence="4 6" id="KW-1133">Transmembrane helix</keyword>
<sequence length="112" mass="11286">MKMGIPGSAHAALSFGALTIGGGILGYVKKGSKPSLGAGVVCGSLLVASGMMISGEKQFEGHSLAAGTSGAMALALGSRFIKTEKFMPAGLISAISVTSLAYHTKKALEWKD</sequence>
<keyword evidence="5 6" id="KW-0472">Membrane</keyword>
<dbReference type="PANTHER" id="PTHR12668">
    <property type="entry name" value="TRANSMEMBRANE PROTEIN 14, 15"/>
    <property type="match status" value="1"/>
</dbReference>
<gene>
    <name evidence="7" type="ORF">THAOC_35781</name>
</gene>
<proteinExistence type="inferred from homology"/>
<dbReference type="InterPro" id="IPR005349">
    <property type="entry name" value="TMEM14"/>
</dbReference>
<feature type="transmembrane region" description="Helical" evidence="6">
    <location>
        <begin position="36"/>
        <end position="54"/>
    </location>
</feature>
<evidence type="ECO:0000256" key="2">
    <source>
        <dbReference type="ARBA" id="ARBA00007590"/>
    </source>
</evidence>
<comment type="caution">
    <text evidence="7">The sequence shown here is derived from an EMBL/GenBank/DDBJ whole genome shotgun (WGS) entry which is preliminary data.</text>
</comment>
<name>K0RGB1_THAOC</name>
<feature type="transmembrane region" description="Helical" evidence="6">
    <location>
        <begin position="61"/>
        <end position="80"/>
    </location>
</feature>
<reference evidence="7 8" key="1">
    <citation type="journal article" date="2012" name="Genome Biol.">
        <title>Genome and low-iron response of an oceanic diatom adapted to chronic iron limitation.</title>
        <authorList>
            <person name="Lommer M."/>
            <person name="Specht M."/>
            <person name="Roy A.S."/>
            <person name="Kraemer L."/>
            <person name="Andreson R."/>
            <person name="Gutowska M.A."/>
            <person name="Wolf J."/>
            <person name="Bergner S.V."/>
            <person name="Schilhabel M.B."/>
            <person name="Klostermeier U.C."/>
            <person name="Beiko R.G."/>
            <person name="Rosenstiel P."/>
            <person name="Hippler M."/>
            <person name="Laroche J."/>
        </authorList>
    </citation>
    <scope>NUCLEOTIDE SEQUENCE [LARGE SCALE GENOMIC DNA]</scope>
    <source>
        <strain evidence="7 8">CCMP1005</strain>
    </source>
</reference>
<dbReference type="OrthoDB" id="40290at2759"/>
<evidence type="ECO:0000256" key="5">
    <source>
        <dbReference type="ARBA" id="ARBA00023136"/>
    </source>
</evidence>
<protein>
    <recommendedName>
        <fullName evidence="9">Transmembrane protein 14C</fullName>
    </recommendedName>
</protein>
<organism evidence="7 8">
    <name type="scientific">Thalassiosira oceanica</name>
    <name type="common">Marine diatom</name>
    <dbReference type="NCBI Taxonomy" id="159749"/>
    <lineage>
        <taxon>Eukaryota</taxon>
        <taxon>Sar</taxon>
        <taxon>Stramenopiles</taxon>
        <taxon>Ochrophyta</taxon>
        <taxon>Bacillariophyta</taxon>
        <taxon>Coscinodiscophyceae</taxon>
        <taxon>Thalassiosirophycidae</taxon>
        <taxon>Thalassiosirales</taxon>
        <taxon>Thalassiosiraceae</taxon>
        <taxon>Thalassiosira</taxon>
    </lineage>
</organism>
<evidence type="ECO:0008006" key="9">
    <source>
        <dbReference type="Google" id="ProtNLM"/>
    </source>
</evidence>
<dbReference type="InterPro" id="IPR044890">
    <property type="entry name" value="TMEM14_sf"/>
</dbReference>
<evidence type="ECO:0000256" key="3">
    <source>
        <dbReference type="ARBA" id="ARBA00022692"/>
    </source>
</evidence>
<dbReference type="Proteomes" id="UP000266841">
    <property type="component" value="Unassembled WGS sequence"/>
</dbReference>
<dbReference type="Pfam" id="PF03647">
    <property type="entry name" value="Tmemb_14"/>
    <property type="match status" value="1"/>
</dbReference>
<dbReference type="eggNOG" id="ENOG502S89G">
    <property type="taxonomic scope" value="Eukaryota"/>
</dbReference>
<dbReference type="EMBL" id="AGNL01048398">
    <property type="protein sequence ID" value="EJK45602.1"/>
    <property type="molecule type" value="Genomic_DNA"/>
</dbReference>
<comment type="subcellular location">
    <subcellularLocation>
        <location evidence="1">Membrane</location>
    </subcellularLocation>
</comment>
<evidence type="ECO:0000256" key="6">
    <source>
        <dbReference type="SAM" id="Phobius"/>
    </source>
</evidence>
<dbReference type="GO" id="GO:0016020">
    <property type="term" value="C:membrane"/>
    <property type="evidence" value="ECO:0007669"/>
    <property type="project" value="UniProtKB-SubCell"/>
</dbReference>
<comment type="similarity">
    <text evidence="2">Belongs to the TMEM14 family.</text>
</comment>
<dbReference type="OMA" id="CATSALM"/>
<keyword evidence="3 6" id="KW-0812">Transmembrane</keyword>
<dbReference type="Gene3D" id="1.10.10.1740">
    <property type="entry name" value="Transmembrane protein 14-like"/>
    <property type="match status" value="1"/>
</dbReference>
<evidence type="ECO:0000256" key="1">
    <source>
        <dbReference type="ARBA" id="ARBA00004370"/>
    </source>
</evidence>
<evidence type="ECO:0000313" key="8">
    <source>
        <dbReference type="Proteomes" id="UP000266841"/>
    </source>
</evidence>
<evidence type="ECO:0000313" key="7">
    <source>
        <dbReference type="EMBL" id="EJK45602.1"/>
    </source>
</evidence>
<evidence type="ECO:0000256" key="4">
    <source>
        <dbReference type="ARBA" id="ARBA00022989"/>
    </source>
</evidence>
<accession>K0RGB1</accession>
<dbReference type="AlphaFoldDB" id="K0RGB1"/>